<proteinExistence type="predicted"/>
<accession>A0ACC1HFZ8</accession>
<evidence type="ECO:0000313" key="2">
    <source>
        <dbReference type="Proteomes" id="UP001145114"/>
    </source>
</evidence>
<gene>
    <name evidence="1" type="ORF">EV182_006337</name>
</gene>
<name>A0ACC1HFZ8_9FUNG</name>
<sequence length="76" mass="8467">MPDGVGYYTHVSYYMDFVRAATNLTTAELIDPSSSIKMAADDSSAAGFALQQTITRQCMHMYLALLVWLLVSRFLP</sequence>
<dbReference type="Proteomes" id="UP001145114">
    <property type="component" value="Unassembled WGS sequence"/>
</dbReference>
<reference evidence="1" key="1">
    <citation type="submission" date="2022-06" db="EMBL/GenBank/DDBJ databases">
        <title>Phylogenomic reconstructions and comparative analyses of Kickxellomycotina fungi.</title>
        <authorList>
            <person name="Reynolds N.K."/>
            <person name="Stajich J.E."/>
            <person name="Barry K."/>
            <person name="Grigoriev I.V."/>
            <person name="Crous P."/>
            <person name="Smith M.E."/>
        </authorList>
    </citation>
    <scope>NUCLEOTIDE SEQUENCE</scope>
    <source>
        <strain evidence="1">RSA 2271</strain>
    </source>
</reference>
<organism evidence="1 2">
    <name type="scientific">Spiromyces aspiralis</name>
    <dbReference type="NCBI Taxonomy" id="68401"/>
    <lineage>
        <taxon>Eukaryota</taxon>
        <taxon>Fungi</taxon>
        <taxon>Fungi incertae sedis</taxon>
        <taxon>Zoopagomycota</taxon>
        <taxon>Kickxellomycotina</taxon>
        <taxon>Kickxellomycetes</taxon>
        <taxon>Kickxellales</taxon>
        <taxon>Kickxellaceae</taxon>
        <taxon>Spiromyces</taxon>
    </lineage>
</organism>
<dbReference type="EMBL" id="JAMZIH010007715">
    <property type="protein sequence ID" value="KAJ1672864.1"/>
    <property type="molecule type" value="Genomic_DNA"/>
</dbReference>
<comment type="caution">
    <text evidence="1">The sequence shown here is derived from an EMBL/GenBank/DDBJ whole genome shotgun (WGS) entry which is preliminary data.</text>
</comment>
<keyword evidence="2" id="KW-1185">Reference proteome</keyword>
<protein>
    <submittedName>
        <fullName evidence="1">Uncharacterized protein</fullName>
    </submittedName>
</protein>
<evidence type="ECO:0000313" key="1">
    <source>
        <dbReference type="EMBL" id="KAJ1672864.1"/>
    </source>
</evidence>